<protein>
    <recommendedName>
        <fullName evidence="9">Suppressor of forked domain-containing protein</fullName>
    </recommendedName>
</protein>
<comment type="subcellular location">
    <subcellularLocation>
        <location evidence="1">Nucleus</location>
    </subcellularLocation>
</comment>
<organism evidence="7 8">
    <name type="scientific">Naumovozyma dairenensis (strain ATCC 10597 / BCRC 20456 / CBS 421 / NBRC 0211 / NRRL Y-12639)</name>
    <name type="common">Saccharomyces dairenensis</name>
    <dbReference type="NCBI Taxonomy" id="1071378"/>
    <lineage>
        <taxon>Eukaryota</taxon>
        <taxon>Fungi</taxon>
        <taxon>Dikarya</taxon>
        <taxon>Ascomycota</taxon>
        <taxon>Saccharomycotina</taxon>
        <taxon>Saccharomycetes</taxon>
        <taxon>Saccharomycetales</taxon>
        <taxon>Saccharomycetaceae</taxon>
        <taxon>Naumovozyma</taxon>
    </lineage>
</organism>
<evidence type="ECO:0000313" key="8">
    <source>
        <dbReference type="Proteomes" id="UP000000689"/>
    </source>
</evidence>
<dbReference type="STRING" id="1071378.G0WDD7"/>
<dbReference type="OMA" id="SLELWCD"/>
<dbReference type="PANTHER" id="PTHR17204:SF5">
    <property type="entry name" value="PRE-MRNA-PROCESSING FACTOR 39"/>
    <property type="match status" value="1"/>
</dbReference>
<dbReference type="Pfam" id="PF23241">
    <property type="entry name" value="HAT_PRP39_C"/>
    <property type="match status" value="1"/>
</dbReference>
<dbReference type="GO" id="GO:0030627">
    <property type="term" value="F:pre-mRNA 5'-splice site binding"/>
    <property type="evidence" value="ECO:0007669"/>
    <property type="project" value="EnsemblFungi"/>
</dbReference>
<keyword evidence="5" id="KW-0539">Nucleus</keyword>
<dbReference type="AlphaFoldDB" id="G0WDD7"/>
<gene>
    <name evidence="7" type="primary">NDAI0G00220</name>
    <name evidence="7" type="ordered locus">NDAI_0G00220</name>
</gene>
<dbReference type="InterPro" id="IPR059164">
    <property type="entry name" value="HAT_PRP39_C"/>
</dbReference>
<comment type="similarity">
    <text evidence="6">Belongs to the PRP39 family.</text>
</comment>
<keyword evidence="2" id="KW-0507">mRNA processing</keyword>
<dbReference type="PANTHER" id="PTHR17204">
    <property type="entry name" value="PRE-MRNA PROCESSING PROTEIN PRP39-RELATED"/>
    <property type="match status" value="1"/>
</dbReference>
<accession>G0WDD7</accession>
<dbReference type="Pfam" id="PF23240">
    <property type="entry name" value="HAT_PRP39_N"/>
    <property type="match status" value="1"/>
</dbReference>
<dbReference type="GO" id="GO:0071004">
    <property type="term" value="C:U2-type prespliceosome"/>
    <property type="evidence" value="ECO:0007669"/>
    <property type="project" value="EnsemblFungi"/>
</dbReference>
<evidence type="ECO:0000256" key="1">
    <source>
        <dbReference type="ARBA" id="ARBA00004123"/>
    </source>
</evidence>
<dbReference type="InterPro" id="IPR011990">
    <property type="entry name" value="TPR-like_helical_dom_sf"/>
</dbReference>
<dbReference type="RefSeq" id="XP_003671041.2">
    <property type="nucleotide sequence ID" value="XM_003670993.2"/>
</dbReference>
<evidence type="ECO:0000256" key="6">
    <source>
        <dbReference type="ARBA" id="ARBA00038019"/>
    </source>
</evidence>
<evidence type="ECO:0000256" key="3">
    <source>
        <dbReference type="ARBA" id="ARBA00022737"/>
    </source>
</evidence>
<dbReference type="Gene3D" id="1.25.40.10">
    <property type="entry name" value="Tetratricopeptide repeat domain"/>
    <property type="match status" value="2"/>
</dbReference>
<sequence>MSIPNEAGILRAGVDQNTDALKGLDASFLKENPDFVDAYRQIRWDDINTLNKLIAMTEQLVVKYKDPNDTIKQSIEIIFYQILQRYPLFFGYWKKFTAIEYQLYGLEKSIATLAKSVEAFPTSLELWCDYLNVLLTNNPDEVDLIRSNFLVARTLVGYHFLSHPFWDKYIEFESKQEQWDKVNEIYQELITIPLHQYAKYCTAYKNFLHGPNATNAFKDPQLEVKFKKTYDLVNKLWVYESRIRQNFFNLTPLSAEEIQNWEQYLNFIIENQSILGLKTELIKYIFERCLIPCLYIEKFWLLYTQWMKTQVNMKEEKENESFFTLQDVIYLYQRGAKMLPVQLKEYRIDYIVYLKTIYRKEKEYVFVIFTEAIFELIQMWPHEPRLMTEYLILLKRHDFPSSIEQTSQEILGQQTSFASFLDSTIKNFLSNKPKKENPIDDMINQSNFSIVVVELIKVIWLVLKNIIQTRKYFNYFSKLPALKSSTTFWSTYYKFEKSTKNFAKLNKFITNLGKEITLPTATINDILTDYQSFYLINSNLNDYQTSDTSANSNDITIDPLLQSQFKINDPQWIPEKHHTTLRSEWYKTKQYRENGHVGIIFDRPYIVNQILDRDSKSFKNVPPPSPICKNLEKINHIGKSKDIFTEEYLNKLYN</sequence>
<dbReference type="GO" id="GO:0000243">
    <property type="term" value="C:commitment complex"/>
    <property type="evidence" value="ECO:0007669"/>
    <property type="project" value="EnsemblFungi"/>
</dbReference>
<keyword evidence="4" id="KW-0508">mRNA splicing</keyword>
<dbReference type="GO" id="GO:0000395">
    <property type="term" value="P:mRNA 5'-splice site recognition"/>
    <property type="evidence" value="ECO:0007669"/>
    <property type="project" value="EnsemblFungi"/>
</dbReference>
<dbReference type="GeneID" id="11497194"/>
<dbReference type="SMART" id="SM00386">
    <property type="entry name" value="HAT"/>
    <property type="match status" value="5"/>
</dbReference>
<dbReference type="GO" id="GO:0005685">
    <property type="term" value="C:U1 snRNP"/>
    <property type="evidence" value="ECO:0007669"/>
    <property type="project" value="EnsemblFungi"/>
</dbReference>
<evidence type="ECO:0000256" key="2">
    <source>
        <dbReference type="ARBA" id="ARBA00022664"/>
    </source>
</evidence>
<evidence type="ECO:0000256" key="5">
    <source>
        <dbReference type="ARBA" id="ARBA00023242"/>
    </source>
</evidence>
<proteinExistence type="inferred from homology"/>
<reference evidence="7 8" key="1">
    <citation type="journal article" date="2011" name="Proc. Natl. Acad. Sci. U.S.A.">
        <title>Evolutionary erosion of yeast sex chromosomes by mating-type switching accidents.</title>
        <authorList>
            <person name="Gordon J.L."/>
            <person name="Armisen D."/>
            <person name="Proux-Wera E."/>
            <person name="Oheigeartaigh S.S."/>
            <person name="Byrne K.P."/>
            <person name="Wolfe K.H."/>
        </authorList>
    </citation>
    <scope>NUCLEOTIDE SEQUENCE [LARGE SCALE GENOMIC DNA]</scope>
    <source>
        <strain evidence="8">ATCC 10597 / BCRC 20456 / CBS 421 / NBRC 0211 / NRRL Y-12639</strain>
    </source>
</reference>
<dbReference type="EMBL" id="HE580273">
    <property type="protein sequence ID" value="CCD25798.2"/>
    <property type="molecule type" value="Genomic_DNA"/>
</dbReference>
<evidence type="ECO:0000256" key="4">
    <source>
        <dbReference type="ARBA" id="ARBA00023187"/>
    </source>
</evidence>
<keyword evidence="3" id="KW-0677">Repeat</keyword>
<keyword evidence="8" id="KW-1185">Reference proteome</keyword>
<dbReference type="eggNOG" id="KOG1258">
    <property type="taxonomic scope" value="Eukaryota"/>
</dbReference>
<dbReference type="InterPro" id="IPR003107">
    <property type="entry name" value="HAT"/>
</dbReference>
<evidence type="ECO:0008006" key="9">
    <source>
        <dbReference type="Google" id="ProtNLM"/>
    </source>
</evidence>
<dbReference type="Proteomes" id="UP000000689">
    <property type="component" value="Chromosome 7"/>
</dbReference>
<dbReference type="KEGG" id="ndi:NDAI_0G00220"/>
<evidence type="ECO:0000313" key="7">
    <source>
        <dbReference type="EMBL" id="CCD25798.2"/>
    </source>
</evidence>
<dbReference type="SUPFAM" id="SSF48452">
    <property type="entry name" value="TPR-like"/>
    <property type="match status" value="1"/>
</dbReference>
<dbReference type="HOGENOM" id="CLU_024449_0_0_1"/>
<dbReference type="OrthoDB" id="10265668at2759"/>
<name>G0WDD7_NAUDC</name>